<proteinExistence type="predicted"/>
<gene>
    <name evidence="1" type="ORF">OWV82_006836</name>
</gene>
<accession>A0ACC1YJ53</accession>
<comment type="caution">
    <text evidence="1">The sequence shown here is derived from an EMBL/GenBank/DDBJ whole genome shotgun (WGS) entry which is preliminary data.</text>
</comment>
<protein>
    <submittedName>
        <fullName evidence="1">Uncharacterized protein</fullName>
    </submittedName>
</protein>
<evidence type="ECO:0000313" key="1">
    <source>
        <dbReference type="EMBL" id="KAJ4723466.1"/>
    </source>
</evidence>
<name>A0ACC1YJ53_MELAZ</name>
<sequence>MAKHHPDLTYVWEAARYRHWKTLIEFGMGIDVLSGEEYVRAPLFEFAMIATMDLFRADVLSTEEWGSLMPTTAKSVRSKRMTGMAVPKLLIWEVPTLTRNIIK</sequence>
<dbReference type="Proteomes" id="UP001164539">
    <property type="component" value="Chromosome 3"/>
</dbReference>
<reference evidence="1 2" key="1">
    <citation type="journal article" date="2023" name="Science">
        <title>Complex scaffold remodeling in plant triterpene biosynthesis.</title>
        <authorList>
            <person name="De La Pena R."/>
            <person name="Hodgson H."/>
            <person name="Liu J.C."/>
            <person name="Stephenson M.J."/>
            <person name="Martin A.C."/>
            <person name="Owen C."/>
            <person name="Harkess A."/>
            <person name="Leebens-Mack J."/>
            <person name="Jimenez L.E."/>
            <person name="Osbourn A."/>
            <person name="Sattely E.S."/>
        </authorList>
    </citation>
    <scope>NUCLEOTIDE SEQUENCE [LARGE SCALE GENOMIC DNA]</scope>
    <source>
        <strain evidence="2">cv. JPN11</strain>
        <tissue evidence="1">Leaf</tissue>
    </source>
</reference>
<dbReference type="EMBL" id="CM051396">
    <property type="protein sequence ID" value="KAJ4723466.1"/>
    <property type="molecule type" value="Genomic_DNA"/>
</dbReference>
<evidence type="ECO:0000313" key="2">
    <source>
        <dbReference type="Proteomes" id="UP001164539"/>
    </source>
</evidence>
<organism evidence="1 2">
    <name type="scientific">Melia azedarach</name>
    <name type="common">Chinaberry tree</name>
    <dbReference type="NCBI Taxonomy" id="155640"/>
    <lineage>
        <taxon>Eukaryota</taxon>
        <taxon>Viridiplantae</taxon>
        <taxon>Streptophyta</taxon>
        <taxon>Embryophyta</taxon>
        <taxon>Tracheophyta</taxon>
        <taxon>Spermatophyta</taxon>
        <taxon>Magnoliopsida</taxon>
        <taxon>eudicotyledons</taxon>
        <taxon>Gunneridae</taxon>
        <taxon>Pentapetalae</taxon>
        <taxon>rosids</taxon>
        <taxon>malvids</taxon>
        <taxon>Sapindales</taxon>
        <taxon>Meliaceae</taxon>
        <taxon>Melia</taxon>
    </lineage>
</organism>
<keyword evidence="2" id="KW-1185">Reference proteome</keyword>